<protein>
    <submittedName>
        <fullName evidence="1">Synaptotagmin-7 isoform X1</fullName>
    </submittedName>
</protein>
<dbReference type="Gene3D" id="2.60.40.150">
    <property type="entry name" value="C2 domain"/>
    <property type="match status" value="1"/>
</dbReference>
<dbReference type="GO" id="GO:0005544">
    <property type="term" value="F:calcium-dependent phospholipid binding"/>
    <property type="evidence" value="ECO:0007669"/>
    <property type="project" value="TreeGrafter"/>
</dbReference>
<comment type="caution">
    <text evidence="1">The sequence shown here is derived from an EMBL/GenBank/DDBJ whole genome shotgun (WGS) entry which is preliminary data.</text>
</comment>
<dbReference type="GO" id="GO:0005886">
    <property type="term" value="C:plasma membrane"/>
    <property type="evidence" value="ECO:0007669"/>
    <property type="project" value="TreeGrafter"/>
</dbReference>
<dbReference type="GO" id="GO:0001786">
    <property type="term" value="F:phosphatidylserine binding"/>
    <property type="evidence" value="ECO:0007669"/>
    <property type="project" value="TreeGrafter"/>
</dbReference>
<dbReference type="AlphaFoldDB" id="A0A7D9DC28"/>
<dbReference type="EMBL" id="CACRXK020000391">
    <property type="protein sequence ID" value="CAB3981451.1"/>
    <property type="molecule type" value="Genomic_DNA"/>
</dbReference>
<reference evidence="1" key="1">
    <citation type="submission" date="2020-04" db="EMBL/GenBank/DDBJ databases">
        <authorList>
            <person name="Alioto T."/>
            <person name="Alioto T."/>
            <person name="Gomez Garrido J."/>
        </authorList>
    </citation>
    <scope>NUCLEOTIDE SEQUENCE</scope>
    <source>
        <strain evidence="1">A484AB</strain>
    </source>
</reference>
<dbReference type="InterPro" id="IPR000008">
    <property type="entry name" value="C2_dom"/>
</dbReference>
<dbReference type="GO" id="GO:0005509">
    <property type="term" value="F:calcium ion binding"/>
    <property type="evidence" value="ECO:0007669"/>
    <property type="project" value="TreeGrafter"/>
</dbReference>
<dbReference type="GO" id="GO:0048791">
    <property type="term" value="P:calcium ion-regulated exocytosis of neurotransmitter"/>
    <property type="evidence" value="ECO:0007669"/>
    <property type="project" value="TreeGrafter"/>
</dbReference>
<dbReference type="GO" id="GO:0000149">
    <property type="term" value="F:SNARE binding"/>
    <property type="evidence" value="ECO:0007669"/>
    <property type="project" value="TreeGrafter"/>
</dbReference>
<dbReference type="InterPro" id="IPR035892">
    <property type="entry name" value="C2_domain_sf"/>
</dbReference>
<name>A0A7D9DC28_PARCT</name>
<dbReference type="PANTHER" id="PTHR10024:SF344">
    <property type="entry name" value="SYNAPTOTAGMIN-7"/>
    <property type="match status" value="1"/>
</dbReference>
<evidence type="ECO:0000313" key="2">
    <source>
        <dbReference type="Proteomes" id="UP001152795"/>
    </source>
</evidence>
<proteinExistence type="predicted"/>
<dbReference type="Pfam" id="PF00168">
    <property type="entry name" value="C2"/>
    <property type="match status" value="2"/>
</dbReference>
<keyword evidence="2" id="KW-1185">Reference proteome</keyword>
<dbReference type="GO" id="GO:0070382">
    <property type="term" value="C:exocytic vesicle"/>
    <property type="evidence" value="ECO:0007669"/>
    <property type="project" value="TreeGrafter"/>
</dbReference>
<dbReference type="GO" id="GO:0030424">
    <property type="term" value="C:axon"/>
    <property type="evidence" value="ECO:0007669"/>
    <property type="project" value="TreeGrafter"/>
</dbReference>
<dbReference type="GO" id="GO:0098793">
    <property type="term" value="C:presynapse"/>
    <property type="evidence" value="ECO:0007669"/>
    <property type="project" value="GOC"/>
</dbReference>
<accession>A0A7D9DC28</accession>
<dbReference type="PANTHER" id="PTHR10024">
    <property type="entry name" value="SYNAPTOTAGMIN"/>
    <property type="match status" value="1"/>
</dbReference>
<organism evidence="1 2">
    <name type="scientific">Paramuricea clavata</name>
    <name type="common">Red gorgonian</name>
    <name type="synonym">Violescent sea-whip</name>
    <dbReference type="NCBI Taxonomy" id="317549"/>
    <lineage>
        <taxon>Eukaryota</taxon>
        <taxon>Metazoa</taxon>
        <taxon>Cnidaria</taxon>
        <taxon>Anthozoa</taxon>
        <taxon>Octocorallia</taxon>
        <taxon>Malacalcyonacea</taxon>
        <taxon>Plexauridae</taxon>
        <taxon>Paramuricea</taxon>
    </lineage>
</organism>
<dbReference type="SMART" id="SM00239">
    <property type="entry name" value="C2"/>
    <property type="match status" value="2"/>
</dbReference>
<dbReference type="OrthoDB" id="5980981at2759"/>
<sequence length="447" mass="50413">MHRQYILPIALGIATGLLLLAALFLIYKLSSSRYKSRRPKKSTAINRTPTILPHDIPGFSLPLTRKVQVQEPVRSPNAFPNEEASPGEYDLDTMVVRTNNNMPVSTVLHSSQSNPDITKISKMEPISPLQRKSFNHKLSGSISLQDLNIYSPKTRSRFSLISEDIQPSIKFALYYGVATSELNVTVISVNNVTTLSNLSEQPSLCVWVQVEFSQFHQEFRTKCCSSVNMDESVFHETCVVSDFPPDLFNGTKISFRVIDNATVVGEAVHMVLGLPPSFPRNETIELQHPGIVQTSQSPKCGEILVRLKYDQVKETVTLRIVECRNLKSPSRRKKPLDTYVKIHVIFCDEIVQRIKSKLITKSNNPSFEETFQLSGFFSRAKMKQILVKLTVFSKSVTKQGVGYVFLGTGRQDDITASGYRHWETIIDKPELDIAQWHALKPVRSMTP</sequence>
<dbReference type="Proteomes" id="UP001152795">
    <property type="component" value="Unassembled WGS sequence"/>
</dbReference>
<dbReference type="SUPFAM" id="SSF49562">
    <property type="entry name" value="C2 domain (Calcium/lipid-binding domain, CaLB)"/>
    <property type="match status" value="2"/>
</dbReference>
<evidence type="ECO:0000313" key="1">
    <source>
        <dbReference type="EMBL" id="CAB3981451.1"/>
    </source>
</evidence>
<dbReference type="GO" id="GO:0006906">
    <property type="term" value="P:vesicle fusion"/>
    <property type="evidence" value="ECO:0007669"/>
    <property type="project" value="TreeGrafter"/>
</dbReference>
<dbReference type="PROSITE" id="PS50004">
    <property type="entry name" value="C2"/>
    <property type="match status" value="1"/>
</dbReference>
<dbReference type="GO" id="GO:0030276">
    <property type="term" value="F:clathrin binding"/>
    <property type="evidence" value="ECO:0007669"/>
    <property type="project" value="TreeGrafter"/>
</dbReference>
<gene>
    <name evidence="1" type="ORF">PACLA_8A020501</name>
</gene>